<dbReference type="PANTHER" id="PTHR12993">
    <property type="entry name" value="N-ACETYLGLUCOSAMINYL-PHOSPHATIDYLINOSITOL DE-N-ACETYLASE-RELATED"/>
    <property type="match status" value="1"/>
</dbReference>
<evidence type="ECO:0000313" key="3">
    <source>
        <dbReference type="Proteomes" id="UP000612585"/>
    </source>
</evidence>
<dbReference type="Proteomes" id="UP000612585">
    <property type="component" value="Unassembled WGS sequence"/>
</dbReference>
<dbReference type="EMBL" id="BOPG01000049">
    <property type="protein sequence ID" value="GIJ59877.1"/>
    <property type="molecule type" value="Genomic_DNA"/>
</dbReference>
<dbReference type="AlphaFoldDB" id="A0A8J4E5G2"/>
<gene>
    <name evidence="2" type="ORF">Vau01_073930</name>
</gene>
<reference evidence="2" key="1">
    <citation type="submission" date="2021-01" db="EMBL/GenBank/DDBJ databases">
        <title>Whole genome shotgun sequence of Virgisporangium aurantiacum NBRC 16421.</title>
        <authorList>
            <person name="Komaki H."/>
            <person name="Tamura T."/>
        </authorList>
    </citation>
    <scope>NUCLEOTIDE SEQUENCE</scope>
    <source>
        <strain evidence="2">NBRC 16421</strain>
    </source>
</reference>
<evidence type="ECO:0000313" key="2">
    <source>
        <dbReference type="EMBL" id="GIJ59877.1"/>
    </source>
</evidence>
<dbReference type="Gene3D" id="3.40.50.10320">
    <property type="entry name" value="LmbE-like"/>
    <property type="match status" value="1"/>
</dbReference>
<keyword evidence="1" id="KW-0862">Zinc</keyword>
<dbReference type="GO" id="GO:0016811">
    <property type="term" value="F:hydrolase activity, acting on carbon-nitrogen (but not peptide) bonds, in linear amides"/>
    <property type="evidence" value="ECO:0007669"/>
    <property type="project" value="TreeGrafter"/>
</dbReference>
<dbReference type="InterPro" id="IPR024078">
    <property type="entry name" value="LmbE-like_dom_sf"/>
</dbReference>
<accession>A0A8J4E5G2</accession>
<dbReference type="Pfam" id="PF02585">
    <property type="entry name" value="PIG-L"/>
    <property type="match status" value="1"/>
</dbReference>
<protein>
    <submittedName>
        <fullName evidence="2">GlcNAc-PI de-N-acetylase</fullName>
    </submittedName>
</protein>
<proteinExistence type="predicted"/>
<sequence>MKRMTAEAPAVPNPLEPVDETWQRGLAIVAHPDDLEFGAAAAIARWTAQGKEIIYCLLTSGEAGIDGLDPAEAGPLREEEQRESARIVGVSQVDFLGLPDGVLEYGVPLRREITRVIRKYRPEIVITGSFRDSWDPDGQNLNMSDHIVTGRAVLDAARDAGNRWVFREQIESEGLERWGGVAQVWAAGSWRAKHGVDTTATFERGVQSLEAHAAYLRGLGSGDFDAEEFLEGFARQVGTRLGVKYGAIFEVFKLGLL</sequence>
<comment type="caution">
    <text evidence="2">The sequence shown here is derived from an EMBL/GenBank/DDBJ whole genome shotgun (WGS) entry which is preliminary data.</text>
</comment>
<organism evidence="2 3">
    <name type="scientific">Virgisporangium aurantiacum</name>
    <dbReference type="NCBI Taxonomy" id="175570"/>
    <lineage>
        <taxon>Bacteria</taxon>
        <taxon>Bacillati</taxon>
        <taxon>Actinomycetota</taxon>
        <taxon>Actinomycetes</taxon>
        <taxon>Micromonosporales</taxon>
        <taxon>Micromonosporaceae</taxon>
        <taxon>Virgisporangium</taxon>
    </lineage>
</organism>
<dbReference type="InterPro" id="IPR003737">
    <property type="entry name" value="GlcNAc_PI_deacetylase-related"/>
</dbReference>
<evidence type="ECO:0000256" key="1">
    <source>
        <dbReference type="ARBA" id="ARBA00022833"/>
    </source>
</evidence>
<keyword evidence="3" id="KW-1185">Reference proteome</keyword>
<dbReference type="SUPFAM" id="SSF102588">
    <property type="entry name" value="LmbE-like"/>
    <property type="match status" value="1"/>
</dbReference>
<name>A0A8J4E5G2_9ACTN</name>
<dbReference type="GO" id="GO:0016137">
    <property type="term" value="P:glycoside metabolic process"/>
    <property type="evidence" value="ECO:0007669"/>
    <property type="project" value="UniProtKB-ARBA"/>
</dbReference>
<dbReference type="PANTHER" id="PTHR12993:SF28">
    <property type="entry name" value="LMBE FAMILY PROTEIN"/>
    <property type="match status" value="1"/>
</dbReference>